<dbReference type="GO" id="GO:0010181">
    <property type="term" value="F:FMN binding"/>
    <property type="evidence" value="ECO:0007669"/>
    <property type="project" value="InterPro"/>
</dbReference>
<feature type="binding site" evidence="7">
    <location>
        <position position="51"/>
    </location>
    <ligand>
        <name>glyoxylate</name>
        <dbReference type="ChEBI" id="CHEBI:36655"/>
    </ligand>
</feature>
<feature type="binding site" evidence="7">
    <location>
        <position position="154"/>
    </location>
    <ligand>
        <name>FMN</name>
        <dbReference type="ChEBI" id="CHEBI:58210"/>
    </ligand>
</feature>
<feature type="binding site" evidence="7">
    <location>
        <begin position="319"/>
        <end position="323"/>
    </location>
    <ligand>
        <name>FMN</name>
        <dbReference type="ChEBI" id="CHEBI:58210"/>
    </ligand>
</feature>
<evidence type="ECO:0000256" key="2">
    <source>
        <dbReference type="ARBA" id="ARBA00022630"/>
    </source>
</evidence>
<dbReference type="RefSeq" id="WP_093330007.1">
    <property type="nucleotide sequence ID" value="NZ_FOXP01000001.1"/>
</dbReference>
<feature type="binding site" evidence="7">
    <location>
        <begin position="103"/>
        <end position="105"/>
    </location>
    <ligand>
        <name>FMN</name>
        <dbReference type="ChEBI" id="CHEBI:58210"/>
    </ligand>
</feature>
<dbReference type="PIRSF" id="PIRSF000138">
    <property type="entry name" value="Al-hdrx_acd_dh"/>
    <property type="match status" value="1"/>
</dbReference>
<feature type="binding site" evidence="7">
    <location>
        <position position="182"/>
    </location>
    <ligand>
        <name>FMN</name>
        <dbReference type="ChEBI" id="CHEBI:58210"/>
    </ligand>
</feature>
<evidence type="ECO:0000256" key="1">
    <source>
        <dbReference type="ARBA" id="ARBA00001917"/>
    </source>
</evidence>
<comment type="similarity">
    <text evidence="5">Belongs to the FMN-dependent alpha-hydroxy acid dehydrogenase family.</text>
</comment>
<evidence type="ECO:0000256" key="6">
    <source>
        <dbReference type="PIRSR" id="PIRSR000138-1"/>
    </source>
</evidence>
<feature type="binding site" evidence="7">
    <location>
        <position position="191"/>
    </location>
    <ligand>
        <name>glyoxylate</name>
        <dbReference type="ChEBI" id="CHEBI:36655"/>
    </ligand>
</feature>
<dbReference type="Pfam" id="PF01070">
    <property type="entry name" value="FMN_dh"/>
    <property type="match status" value="1"/>
</dbReference>
<keyword evidence="2 7" id="KW-0285">Flavoprotein</keyword>
<reference evidence="9 10" key="1">
    <citation type="submission" date="2016-10" db="EMBL/GenBank/DDBJ databases">
        <authorList>
            <person name="de Groot N.N."/>
        </authorList>
    </citation>
    <scope>NUCLEOTIDE SEQUENCE [LARGE SCALE GENOMIC DNA]</scope>
    <source>
        <strain evidence="9 10">CGMCC 1.9113</strain>
    </source>
</reference>
<keyword evidence="10" id="KW-1185">Reference proteome</keyword>
<dbReference type="AlphaFoldDB" id="A0A1I5PPD8"/>
<feature type="binding site" evidence="7">
    <location>
        <position position="286"/>
    </location>
    <ligand>
        <name>FMN</name>
        <dbReference type="ChEBI" id="CHEBI:58210"/>
    </ligand>
</feature>
<evidence type="ECO:0000256" key="3">
    <source>
        <dbReference type="ARBA" id="ARBA00022643"/>
    </source>
</evidence>
<dbReference type="STRING" id="634430.SAMN04488241_101130"/>
<dbReference type="Gene3D" id="3.20.20.70">
    <property type="entry name" value="Aldolase class I"/>
    <property type="match status" value="1"/>
</dbReference>
<dbReference type="Proteomes" id="UP000199586">
    <property type="component" value="Unassembled WGS sequence"/>
</dbReference>
<feature type="binding site" evidence="7">
    <location>
        <begin position="342"/>
        <end position="343"/>
    </location>
    <ligand>
        <name>FMN</name>
        <dbReference type="ChEBI" id="CHEBI:58210"/>
    </ligand>
</feature>
<feature type="binding site" evidence="7">
    <location>
        <position position="156"/>
    </location>
    <ligand>
        <name>glyoxylate</name>
        <dbReference type="ChEBI" id="CHEBI:36655"/>
    </ligand>
</feature>
<dbReference type="EMBL" id="FOXP01000001">
    <property type="protein sequence ID" value="SFP35660.1"/>
    <property type="molecule type" value="Genomic_DNA"/>
</dbReference>
<dbReference type="InterPro" id="IPR012133">
    <property type="entry name" value="Alpha-hydoxy_acid_DH_FMN"/>
</dbReference>
<feature type="binding site" evidence="7">
    <location>
        <position position="264"/>
    </location>
    <ligand>
        <name>FMN</name>
        <dbReference type="ChEBI" id="CHEBI:58210"/>
    </ligand>
</feature>
<keyword evidence="3 7" id="KW-0288">FMN</keyword>
<dbReference type="InterPro" id="IPR000262">
    <property type="entry name" value="FMN-dep_DH"/>
</dbReference>
<dbReference type="PANTHER" id="PTHR10578">
    <property type="entry name" value="S -2-HYDROXY-ACID OXIDASE-RELATED"/>
    <property type="match status" value="1"/>
</dbReference>
<dbReference type="GO" id="GO:0016614">
    <property type="term" value="F:oxidoreductase activity, acting on CH-OH group of donors"/>
    <property type="evidence" value="ECO:0007669"/>
    <property type="project" value="UniProtKB-ARBA"/>
</dbReference>
<accession>A0A1I5PPD8</accession>
<dbReference type="SUPFAM" id="SSF51395">
    <property type="entry name" value="FMN-linked oxidoreductases"/>
    <property type="match status" value="1"/>
</dbReference>
<organism evidence="9 10">
    <name type="scientific">Sphingomonas rubra</name>
    <dbReference type="NCBI Taxonomy" id="634430"/>
    <lineage>
        <taxon>Bacteria</taxon>
        <taxon>Pseudomonadati</taxon>
        <taxon>Pseudomonadota</taxon>
        <taxon>Alphaproteobacteria</taxon>
        <taxon>Sphingomonadales</taxon>
        <taxon>Sphingomonadaceae</taxon>
        <taxon>Sphingomonas</taxon>
    </lineage>
</organism>
<feature type="domain" description="FMN hydroxy acid dehydrogenase" evidence="8">
    <location>
        <begin position="25"/>
        <end position="389"/>
    </location>
</feature>
<name>A0A1I5PPD8_9SPHN</name>
<dbReference type="InterPro" id="IPR013785">
    <property type="entry name" value="Aldolase_TIM"/>
</dbReference>
<gene>
    <name evidence="9" type="ORF">SAMN04488241_101130</name>
</gene>
<keyword evidence="4" id="KW-0560">Oxidoreductase</keyword>
<evidence type="ECO:0000259" key="8">
    <source>
        <dbReference type="PROSITE" id="PS51349"/>
    </source>
</evidence>
<protein>
    <submittedName>
        <fullName evidence="9">L-lactate dehydrogenase (Cytochrome)</fullName>
    </submittedName>
</protein>
<comment type="cofactor">
    <cofactor evidence="1">
        <name>FMN</name>
        <dbReference type="ChEBI" id="CHEBI:58210"/>
    </cofactor>
</comment>
<evidence type="ECO:0000256" key="4">
    <source>
        <dbReference type="ARBA" id="ARBA00023002"/>
    </source>
</evidence>
<sequence length="389" mass="41216">MNDSVRAGIGQIRLAQTYAAGMMGQRAAVPFRADELEARAAAIMSAEGFGYLRSAGMETTARANREALDAARLVPRMARDVGMRDLGIELFGRRLASPLLLAPIGVQELAHAEGDLATARAAASRGVPAIFSNQASVDMETCAAAMGDAPRWFQLYWTRSEALSESLVRRAEACGCEAIVVTLDTTMLGWRPVDLGHGFLPFLSGQGLAQYTGDPVFRAMLDKPPEEDVLAAAQLFSRIYSDPSLDWGRLKRIRDWTRLPVVLKGIQHPADARRAAEEGWDGIVVSDHGGRQVDGAVGSAAQLAACVEAVAGRIRVLFDSGIRGGADVAKALALGADAVLLGRPYIWGLAVDGEAGVAAVIDNVLGELDLTMGLIGCSSVAELGRDYLA</sequence>
<feature type="binding site" evidence="7">
    <location>
        <position position="288"/>
    </location>
    <ligand>
        <name>glyoxylate</name>
        <dbReference type="ChEBI" id="CHEBI:36655"/>
    </ligand>
</feature>
<dbReference type="PROSITE" id="PS51349">
    <property type="entry name" value="FMN_HYDROXY_ACID_DH_2"/>
    <property type="match status" value="1"/>
</dbReference>
<proteinExistence type="inferred from homology"/>
<dbReference type="PANTHER" id="PTHR10578:SF143">
    <property type="entry name" value="FMN-DEPENDENT ALPHA-HYDROXY ACID DEHYDROGENASE PB1A11.03"/>
    <property type="match status" value="1"/>
</dbReference>
<dbReference type="FunFam" id="3.20.20.70:FF:000029">
    <property type="entry name" value="L-lactate dehydrogenase"/>
    <property type="match status" value="1"/>
</dbReference>
<evidence type="ECO:0000313" key="9">
    <source>
        <dbReference type="EMBL" id="SFP35660.1"/>
    </source>
</evidence>
<evidence type="ECO:0000313" key="10">
    <source>
        <dbReference type="Proteomes" id="UP000199586"/>
    </source>
</evidence>
<dbReference type="OrthoDB" id="9770452at2"/>
<feature type="binding site" evidence="7">
    <location>
        <position position="132"/>
    </location>
    <ligand>
        <name>glyoxylate</name>
        <dbReference type="ChEBI" id="CHEBI:36655"/>
    </ligand>
</feature>
<feature type="binding site" evidence="7">
    <location>
        <position position="291"/>
    </location>
    <ligand>
        <name>glyoxylate</name>
        <dbReference type="ChEBI" id="CHEBI:36655"/>
    </ligand>
</feature>
<dbReference type="InterPro" id="IPR037396">
    <property type="entry name" value="FMN_HAD"/>
</dbReference>
<evidence type="ECO:0000256" key="7">
    <source>
        <dbReference type="PIRSR" id="PIRSR000138-2"/>
    </source>
</evidence>
<feature type="active site" description="Proton acceptor" evidence="6">
    <location>
        <position position="288"/>
    </location>
</feature>
<evidence type="ECO:0000256" key="5">
    <source>
        <dbReference type="ARBA" id="ARBA00024042"/>
    </source>
</evidence>